<proteinExistence type="inferred from homology"/>
<comment type="caution">
    <text evidence="6">The sequence shown here is derived from an EMBL/GenBank/DDBJ whole genome shotgun (WGS) entry which is preliminary data.</text>
</comment>
<evidence type="ECO:0000256" key="1">
    <source>
        <dbReference type="ARBA" id="ARBA00007963"/>
    </source>
</evidence>
<accession>A0ABU6IPE8</accession>
<keyword evidence="2" id="KW-0819">tRNA processing</keyword>
<protein>
    <submittedName>
        <fullName evidence="6">Archease</fullName>
    </submittedName>
</protein>
<name>A0ABU6IPE8_9FLAO</name>
<evidence type="ECO:0000256" key="4">
    <source>
        <dbReference type="ARBA" id="ARBA00022837"/>
    </source>
</evidence>
<evidence type="ECO:0000256" key="3">
    <source>
        <dbReference type="ARBA" id="ARBA00022723"/>
    </source>
</evidence>
<dbReference type="EMBL" id="JAYMGW010000004">
    <property type="protein sequence ID" value="MEC4264992.1"/>
    <property type="molecule type" value="Genomic_DNA"/>
</dbReference>
<dbReference type="Gene3D" id="3.55.10.10">
    <property type="entry name" value="Archease domain"/>
    <property type="match status" value="1"/>
</dbReference>
<gene>
    <name evidence="6" type="ORF">VOP03_06520</name>
</gene>
<dbReference type="Proteomes" id="UP001355298">
    <property type="component" value="Unassembled WGS sequence"/>
</dbReference>
<dbReference type="SUPFAM" id="SSF69819">
    <property type="entry name" value="MTH1598-like"/>
    <property type="match status" value="1"/>
</dbReference>
<evidence type="ECO:0000313" key="6">
    <source>
        <dbReference type="EMBL" id="MEC4264992.1"/>
    </source>
</evidence>
<organism evidence="6 7">
    <name type="scientific">Flagellimonas halotolerans</name>
    <dbReference type="NCBI Taxonomy" id="3112164"/>
    <lineage>
        <taxon>Bacteria</taxon>
        <taxon>Pseudomonadati</taxon>
        <taxon>Bacteroidota</taxon>
        <taxon>Flavobacteriia</taxon>
        <taxon>Flavobacteriales</taxon>
        <taxon>Flavobacteriaceae</taxon>
        <taxon>Flagellimonas</taxon>
    </lineage>
</organism>
<reference evidence="6 7" key="1">
    <citation type="submission" date="2024-01" db="EMBL/GenBank/DDBJ databases">
        <title>The strains designed SYSU M86414 and SYSU M84420 isolated from the marine sediment in San Sha City (Hainan Province, China).</title>
        <authorList>
            <person name="Guo D."/>
        </authorList>
    </citation>
    <scope>NUCLEOTIDE SEQUENCE [LARGE SCALE GENOMIC DNA]</scope>
    <source>
        <strain evidence="6 7">SYSU M84420</strain>
    </source>
</reference>
<sequence>MNGSVKYKTEIEIKILAPSLEVLLRDNLGIMNDILKKGGCDKAGHFDCQMCTEISTDNATDLLIDFLSDTLSLTYMQKILFCNVYFAELSENSISALLYGKCLGGFDERIRGVSYLGTHVKRNEGNVWESHVIFDM</sequence>
<feature type="domain" description="Archease" evidence="5">
    <location>
        <begin position="11"/>
        <end position="135"/>
    </location>
</feature>
<evidence type="ECO:0000256" key="2">
    <source>
        <dbReference type="ARBA" id="ARBA00022694"/>
    </source>
</evidence>
<evidence type="ECO:0000259" key="5">
    <source>
        <dbReference type="Pfam" id="PF01951"/>
    </source>
</evidence>
<comment type="similarity">
    <text evidence="1">Belongs to the archease family.</text>
</comment>
<keyword evidence="4" id="KW-0106">Calcium</keyword>
<dbReference type="Pfam" id="PF01951">
    <property type="entry name" value="Archease"/>
    <property type="match status" value="1"/>
</dbReference>
<keyword evidence="3" id="KW-0479">Metal-binding</keyword>
<keyword evidence="7" id="KW-1185">Reference proteome</keyword>
<evidence type="ECO:0000313" key="7">
    <source>
        <dbReference type="Proteomes" id="UP001355298"/>
    </source>
</evidence>
<dbReference type="InterPro" id="IPR036820">
    <property type="entry name" value="Archease_dom_sf"/>
</dbReference>
<dbReference type="RefSeq" id="WP_326278021.1">
    <property type="nucleotide sequence ID" value="NZ_JAYKYV010000004.1"/>
</dbReference>
<dbReference type="InterPro" id="IPR023572">
    <property type="entry name" value="Archease_dom"/>
</dbReference>